<dbReference type="InterPro" id="IPR039421">
    <property type="entry name" value="Type_1_exporter"/>
</dbReference>
<feature type="compositionally biased region" description="Low complexity" evidence="9">
    <location>
        <begin position="7"/>
        <end position="17"/>
    </location>
</feature>
<dbReference type="GO" id="GO:0008233">
    <property type="term" value="F:peptidase activity"/>
    <property type="evidence" value="ECO:0007669"/>
    <property type="project" value="InterPro"/>
</dbReference>
<dbReference type="PANTHER" id="PTHR24221:SF248">
    <property type="entry name" value="ABC TRANSPORTER TRANSMEMBRANE REGION"/>
    <property type="match status" value="1"/>
</dbReference>
<dbReference type="GO" id="GO:0140359">
    <property type="term" value="F:ABC-type transporter activity"/>
    <property type="evidence" value="ECO:0007669"/>
    <property type="project" value="InterPro"/>
</dbReference>
<feature type="transmembrane region" description="Helical" evidence="10">
    <location>
        <begin position="349"/>
        <end position="367"/>
    </location>
</feature>
<dbReference type="GO" id="GO:0006508">
    <property type="term" value="P:proteolysis"/>
    <property type="evidence" value="ECO:0007669"/>
    <property type="project" value="InterPro"/>
</dbReference>
<dbReference type="RefSeq" id="WP_092613900.1">
    <property type="nucleotide sequence ID" value="NZ_FNCV01000001.1"/>
</dbReference>
<keyword evidence="8 10" id="KW-0472">Membrane</keyword>
<feature type="transmembrane region" description="Helical" evidence="10">
    <location>
        <begin position="320"/>
        <end position="343"/>
    </location>
</feature>
<feature type="region of interest" description="Disordered" evidence="9">
    <location>
        <begin position="1"/>
        <end position="57"/>
    </location>
</feature>
<dbReference type="OrthoDB" id="9787557at2"/>
<evidence type="ECO:0000256" key="2">
    <source>
        <dbReference type="ARBA" id="ARBA00022448"/>
    </source>
</evidence>
<evidence type="ECO:0000256" key="6">
    <source>
        <dbReference type="ARBA" id="ARBA00022840"/>
    </source>
</evidence>
<dbReference type="AlphaFoldDB" id="A0A1G7TJL2"/>
<reference evidence="15" key="1">
    <citation type="submission" date="2016-10" db="EMBL/GenBank/DDBJ databases">
        <authorList>
            <person name="Varghese N."/>
            <person name="Submissions S."/>
        </authorList>
    </citation>
    <scope>NUCLEOTIDE SEQUENCE [LARGE SCALE GENOMIC DNA]</scope>
    <source>
        <strain evidence="15">930I</strain>
    </source>
</reference>
<evidence type="ECO:0000256" key="8">
    <source>
        <dbReference type="ARBA" id="ARBA00023136"/>
    </source>
</evidence>
<dbReference type="InterPro" id="IPR036640">
    <property type="entry name" value="ABC1_TM_sf"/>
</dbReference>
<evidence type="ECO:0000256" key="7">
    <source>
        <dbReference type="ARBA" id="ARBA00022989"/>
    </source>
</evidence>
<dbReference type="InterPro" id="IPR005074">
    <property type="entry name" value="Peptidase_C39"/>
</dbReference>
<dbReference type="GO" id="GO:0034040">
    <property type="term" value="F:ATPase-coupled lipid transmembrane transporter activity"/>
    <property type="evidence" value="ECO:0007669"/>
    <property type="project" value="TreeGrafter"/>
</dbReference>
<dbReference type="InterPro" id="IPR003439">
    <property type="entry name" value="ABC_transporter-like_ATP-bd"/>
</dbReference>
<protein>
    <submittedName>
        <fullName evidence="14">ATP-binding cassette, subfamily C, LapB</fullName>
    </submittedName>
</protein>
<evidence type="ECO:0000256" key="3">
    <source>
        <dbReference type="ARBA" id="ARBA00022475"/>
    </source>
</evidence>
<sequence length="856" mass="91185">MAEARTGDPAPDAAPPGGASGNATGGAPDGAAPSPGAPSAEAEPAPTWGVRPSQLRPEASDPLLGALMGLCALHGRPRSAASLTSGLPLVDNRLTPDLFPRAAARARLSARLVRRKLADIPEALLPAVLLLKGRSACVLMRRRGSGRYEVQFPETGTGSDLLDAGELEKLYEGYAFLSRPETEHRDEALYRKVESRGNWFWSTLMRFGGVYSHVIVAAIMVNLFALAGPMFTMNVYDRVVPNQALETLWVLASGIAIVYCFDFLLRLLRAYLVDHAGKRADVMMSAIIFEQAMNINMGARPQSSGAFANKLKEFESVRDFFTSATVTALVDLPFIFLFIFIIYMLAGPAAYVPMVAVPVVIIGGLLLQLPLRKAVEKNNEDSARKHGVLVEVLSALDTVKSLGAEGRMQRDWEQFVGDSAKLGARVKFLSGVGIHFSSFVQQFVTVGVVIVGVYQIANNEMTMGALIASSILTGRVMAPLAQVAGLLARLHHAFSARKSINEIMALPVDRPAGKQFLSRPVLTGEIEFQNVTFAYPGSQTPSLKDVSFRIAPGERVAIMGPIGFGKSTLSRLMARLYDPSEGSVLVDGTDLQQLDPADIRRSLGVVLQDTILFHGSVRDNIAMGAPEADDEMILKAAELAGVHEFISRHPMGYDLQVGERGGMLSGGQRQSIALARALLPDPPILLLDEPTSMMDMPAEQAFVRRMETAMRGKTIVLITHRPSLLKLVDRLIVISRGAVVADGPVNEVLKAAEQPRKPAPGGAGKPAPTQNGHLAAELAGRTSGPAPQPKPVKSDSPAAANPSPPAAPTGPAQRPTAAPAQRPPADPQGLEGGRRLRNIFRSGGDSADGSGSKGAS</sequence>
<dbReference type="InterPro" id="IPR011527">
    <property type="entry name" value="ABC1_TM_dom"/>
</dbReference>
<evidence type="ECO:0000256" key="4">
    <source>
        <dbReference type="ARBA" id="ARBA00022692"/>
    </source>
</evidence>
<feature type="domain" description="Peptidase C39" evidence="13">
    <location>
        <begin position="56"/>
        <end position="178"/>
    </location>
</feature>
<evidence type="ECO:0000313" key="15">
    <source>
        <dbReference type="Proteomes" id="UP000217076"/>
    </source>
</evidence>
<evidence type="ECO:0000256" key="9">
    <source>
        <dbReference type="SAM" id="MobiDB-lite"/>
    </source>
</evidence>
<dbReference type="SUPFAM" id="SSF52540">
    <property type="entry name" value="P-loop containing nucleoside triphosphate hydrolases"/>
    <property type="match status" value="1"/>
</dbReference>
<feature type="compositionally biased region" description="Low complexity" evidence="9">
    <location>
        <begin position="29"/>
        <end position="47"/>
    </location>
</feature>
<organism evidence="14 15">
    <name type="scientific">Roseospirillum parvum</name>
    <dbReference type="NCBI Taxonomy" id="83401"/>
    <lineage>
        <taxon>Bacteria</taxon>
        <taxon>Pseudomonadati</taxon>
        <taxon>Pseudomonadota</taxon>
        <taxon>Alphaproteobacteria</taxon>
        <taxon>Rhodospirillales</taxon>
        <taxon>Rhodospirillaceae</taxon>
        <taxon>Roseospirillum</taxon>
    </lineage>
</organism>
<dbReference type="Pfam" id="PF00005">
    <property type="entry name" value="ABC_tran"/>
    <property type="match status" value="1"/>
</dbReference>
<keyword evidence="4 10" id="KW-0812">Transmembrane</keyword>
<keyword evidence="7 10" id="KW-1133">Transmembrane helix</keyword>
<evidence type="ECO:0000259" key="12">
    <source>
        <dbReference type="PROSITE" id="PS50929"/>
    </source>
</evidence>
<dbReference type="GO" id="GO:0016887">
    <property type="term" value="F:ATP hydrolysis activity"/>
    <property type="evidence" value="ECO:0007669"/>
    <property type="project" value="InterPro"/>
</dbReference>
<dbReference type="InterPro" id="IPR027417">
    <property type="entry name" value="P-loop_NTPase"/>
</dbReference>
<feature type="transmembrane region" description="Helical" evidence="10">
    <location>
        <begin position="210"/>
        <end position="228"/>
    </location>
</feature>
<dbReference type="InterPro" id="IPR003593">
    <property type="entry name" value="AAA+_ATPase"/>
</dbReference>
<dbReference type="FunFam" id="3.40.50.300:FF:000299">
    <property type="entry name" value="ABC transporter ATP-binding protein/permease"/>
    <property type="match status" value="1"/>
</dbReference>
<evidence type="ECO:0000259" key="13">
    <source>
        <dbReference type="PROSITE" id="PS50990"/>
    </source>
</evidence>
<feature type="compositionally biased region" description="Gly residues" evidence="9">
    <location>
        <begin position="18"/>
        <end position="28"/>
    </location>
</feature>
<dbReference type="Gene3D" id="3.40.50.300">
    <property type="entry name" value="P-loop containing nucleotide triphosphate hydrolases"/>
    <property type="match status" value="1"/>
</dbReference>
<proteinExistence type="predicted"/>
<dbReference type="GO" id="GO:0005524">
    <property type="term" value="F:ATP binding"/>
    <property type="evidence" value="ECO:0007669"/>
    <property type="project" value="UniProtKB-KW"/>
</dbReference>
<feature type="transmembrane region" description="Helical" evidence="10">
    <location>
        <begin position="248"/>
        <end position="268"/>
    </location>
</feature>
<name>A0A1G7TJL2_9PROT</name>
<gene>
    <name evidence="14" type="ORF">SAMN05421742_10118</name>
</gene>
<dbReference type="STRING" id="83401.SAMN05421742_10118"/>
<evidence type="ECO:0000256" key="5">
    <source>
        <dbReference type="ARBA" id="ARBA00022741"/>
    </source>
</evidence>
<comment type="subcellular location">
    <subcellularLocation>
        <location evidence="1">Cell membrane</location>
        <topology evidence="1">Multi-pass membrane protein</topology>
    </subcellularLocation>
</comment>
<dbReference type="PROSITE" id="PS50929">
    <property type="entry name" value="ABC_TM1F"/>
    <property type="match status" value="1"/>
</dbReference>
<dbReference type="Pfam" id="PF00664">
    <property type="entry name" value="ABC_membrane"/>
    <property type="match status" value="1"/>
</dbReference>
<feature type="domain" description="ABC transmembrane type-1" evidence="12">
    <location>
        <begin position="214"/>
        <end position="492"/>
    </location>
</feature>
<evidence type="ECO:0000256" key="1">
    <source>
        <dbReference type="ARBA" id="ARBA00004651"/>
    </source>
</evidence>
<keyword evidence="3" id="KW-1003">Cell membrane</keyword>
<keyword evidence="5" id="KW-0547">Nucleotide-binding</keyword>
<dbReference type="PROSITE" id="PS50990">
    <property type="entry name" value="PEPTIDASE_C39"/>
    <property type="match status" value="1"/>
</dbReference>
<dbReference type="EMBL" id="FNCV01000001">
    <property type="protein sequence ID" value="SDG35526.1"/>
    <property type="molecule type" value="Genomic_DNA"/>
</dbReference>
<evidence type="ECO:0000313" key="14">
    <source>
        <dbReference type="EMBL" id="SDG35526.1"/>
    </source>
</evidence>
<dbReference type="Gene3D" id="1.20.1560.10">
    <property type="entry name" value="ABC transporter type 1, transmembrane domain"/>
    <property type="match status" value="1"/>
</dbReference>
<keyword evidence="2" id="KW-0813">Transport</keyword>
<evidence type="ECO:0000256" key="10">
    <source>
        <dbReference type="SAM" id="Phobius"/>
    </source>
</evidence>
<dbReference type="InterPro" id="IPR017750">
    <property type="entry name" value="ATPase_T1SS"/>
</dbReference>
<keyword evidence="6 14" id="KW-0067">ATP-binding</keyword>
<dbReference type="Gene3D" id="3.90.70.10">
    <property type="entry name" value="Cysteine proteinases"/>
    <property type="match status" value="1"/>
</dbReference>
<feature type="compositionally biased region" description="Low complexity" evidence="9">
    <location>
        <begin position="842"/>
        <end position="856"/>
    </location>
</feature>
<dbReference type="PANTHER" id="PTHR24221">
    <property type="entry name" value="ATP-BINDING CASSETTE SUB-FAMILY B"/>
    <property type="match status" value="1"/>
</dbReference>
<dbReference type="CDD" id="cd03245">
    <property type="entry name" value="ABCC_bacteriocin_exporters"/>
    <property type="match status" value="1"/>
</dbReference>
<feature type="domain" description="ABC transporter" evidence="11">
    <location>
        <begin position="526"/>
        <end position="761"/>
    </location>
</feature>
<feature type="region of interest" description="Disordered" evidence="9">
    <location>
        <begin position="777"/>
        <end position="856"/>
    </location>
</feature>
<feature type="compositionally biased region" description="Low complexity" evidence="9">
    <location>
        <begin position="809"/>
        <end position="820"/>
    </location>
</feature>
<keyword evidence="15" id="KW-1185">Reference proteome</keyword>
<dbReference type="PROSITE" id="PS50893">
    <property type="entry name" value="ABC_TRANSPORTER_2"/>
    <property type="match status" value="1"/>
</dbReference>
<dbReference type="SUPFAM" id="SSF90123">
    <property type="entry name" value="ABC transporter transmembrane region"/>
    <property type="match status" value="1"/>
</dbReference>
<evidence type="ECO:0000259" key="11">
    <source>
        <dbReference type="PROSITE" id="PS50893"/>
    </source>
</evidence>
<dbReference type="NCBIfam" id="TIGR03375">
    <property type="entry name" value="type_I_sec_LssB"/>
    <property type="match status" value="1"/>
</dbReference>
<dbReference type="CDD" id="cd18587">
    <property type="entry name" value="ABC_6TM_LapB_like"/>
    <property type="match status" value="1"/>
</dbReference>
<feature type="transmembrane region" description="Helical" evidence="10">
    <location>
        <begin position="428"/>
        <end position="457"/>
    </location>
</feature>
<accession>A0A1G7TJL2</accession>
<dbReference type="Proteomes" id="UP000217076">
    <property type="component" value="Unassembled WGS sequence"/>
</dbReference>
<dbReference type="GO" id="GO:0005886">
    <property type="term" value="C:plasma membrane"/>
    <property type="evidence" value="ECO:0007669"/>
    <property type="project" value="UniProtKB-SubCell"/>
</dbReference>
<dbReference type="SMART" id="SM00382">
    <property type="entry name" value="AAA"/>
    <property type="match status" value="1"/>
</dbReference>